<dbReference type="EMBL" id="MGJL01000012">
    <property type="protein sequence ID" value="OGN08057.1"/>
    <property type="molecule type" value="Genomic_DNA"/>
</dbReference>
<dbReference type="Gene3D" id="1.20.1440.60">
    <property type="entry name" value="23S rRNA-intervening sequence"/>
    <property type="match status" value="1"/>
</dbReference>
<evidence type="ECO:0000313" key="1">
    <source>
        <dbReference type="EMBL" id="OGN08057.1"/>
    </source>
</evidence>
<evidence type="ECO:0008006" key="3">
    <source>
        <dbReference type="Google" id="ProtNLM"/>
    </source>
</evidence>
<protein>
    <recommendedName>
        <fullName evidence="3">Four helix bundle protein</fullName>
    </recommendedName>
</protein>
<dbReference type="AlphaFoldDB" id="A0A1F8F4K2"/>
<dbReference type="NCBIfam" id="TIGR02436">
    <property type="entry name" value="four helix bundle protein"/>
    <property type="match status" value="1"/>
</dbReference>
<dbReference type="InterPro" id="IPR036583">
    <property type="entry name" value="23S_rRNA_IVS_sf"/>
</dbReference>
<comment type="caution">
    <text evidence="1">The sequence shown here is derived from an EMBL/GenBank/DDBJ whole genome shotgun (WGS) entry which is preliminary data.</text>
</comment>
<dbReference type="PANTHER" id="PTHR38471">
    <property type="entry name" value="FOUR HELIX BUNDLE PROTEIN"/>
    <property type="match status" value="1"/>
</dbReference>
<dbReference type="SUPFAM" id="SSF158446">
    <property type="entry name" value="IVS-encoded protein-like"/>
    <property type="match status" value="1"/>
</dbReference>
<reference evidence="1 2" key="1">
    <citation type="journal article" date="2016" name="Nat. Commun.">
        <title>Thousands of microbial genomes shed light on interconnected biogeochemical processes in an aquifer system.</title>
        <authorList>
            <person name="Anantharaman K."/>
            <person name="Brown C.T."/>
            <person name="Hug L.A."/>
            <person name="Sharon I."/>
            <person name="Castelle C.J."/>
            <person name="Probst A.J."/>
            <person name="Thomas B.C."/>
            <person name="Singh A."/>
            <person name="Wilkins M.J."/>
            <person name="Karaoz U."/>
            <person name="Brodie E.L."/>
            <person name="Williams K.H."/>
            <person name="Hubbard S.S."/>
            <person name="Banfield J.F."/>
        </authorList>
    </citation>
    <scope>NUCLEOTIDE SEQUENCE [LARGE SCALE GENOMIC DNA]</scope>
</reference>
<sequence>MNKGIEIFEDVIVWQRSRELVLFVYNLFRGSKNFGFKDQIQRAAISMGNNIAEGFIKKL</sequence>
<accession>A0A1F8F4K2</accession>
<dbReference type="InterPro" id="IPR012657">
    <property type="entry name" value="23S_rRNA-intervening_sequence"/>
</dbReference>
<dbReference type="PANTHER" id="PTHR38471:SF2">
    <property type="entry name" value="FOUR HELIX BUNDLE PROTEIN"/>
    <property type="match status" value="1"/>
</dbReference>
<organism evidence="1 2">
    <name type="scientific">Candidatus Yanofskybacteria bacterium RIFCSPHIGHO2_01_FULL_45_42</name>
    <dbReference type="NCBI Taxonomy" id="1802671"/>
    <lineage>
        <taxon>Bacteria</taxon>
        <taxon>Candidatus Yanofskyibacteriota</taxon>
    </lineage>
</organism>
<dbReference type="Proteomes" id="UP000178023">
    <property type="component" value="Unassembled WGS sequence"/>
</dbReference>
<evidence type="ECO:0000313" key="2">
    <source>
        <dbReference type="Proteomes" id="UP000178023"/>
    </source>
</evidence>
<gene>
    <name evidence="1" type="ORF">A2750_01155</name>
</gene>
<dbReference type="Pfam" id="PF05635">
    <property type="entry name" value="23S_rRNA_IVP"/>
    <property type="match status" value="1"/>
</dbReference>
<proteinExistence type="predicted"/>
<name>A0A1F8F4K2_9BACT</name>